<dbReference type="InterPro" id="IPR010710">
    <property type="entry name" value="DUF1289"/>
</dbReference>
<reference evidence="1" key="2">
    <citation type="submission" date="2023-04" db="EMBL/GenBank/DDBJ databases">
        <title>'Rhodoalgimonas zhirmunskyi' gen. nov., isolated from a red alga.</title>
        <authorList>
            <person name="Nedashkovskaya O.I."/>
            <person name="Otstavnykh N.Y."/>
            <person name="Bystritskaya E.P."/>
            <person name="Balabanova L.A."/>
            <person name="Isaeva M.P."/>
        </authorList>
    </citation>
    <scope>NUCLEOTIDE SEQUENCE</scope>
    <source>
        <strain evidence="1">10Alg 79</strain>
    </source>
</reference>
<name>A0AAJ1X6D9_9RHOB</name>
<dbReference type="Pfam" id="PF06945">
    <property type="entry name" value="DUF1289"/>
    <property type="match status" value="1"/>
</dbReference>
<dbReference type="EMBL" id="JANFFA010000001">
    <property type="protein sequence ID" value="MDQ2093322.1"/>
    <property type="molecule type" value="Genomic_DNA"/>
</dbReference>
<dbReference type="Proteomes" id="UP001227162">
    <property type="component" value="Unassembled WGS sequence"/>
</dbReference>
<dbReference type="PANTHER" id="PTHR35175:SF2">
    <property type="entry name" value="DUF1289 DOMAIN-CONTAINING PROTEIN"/>
    <property type="match status" value="1"/>
</dbReference>
<evidence type="ECO:0000313" key="1">
    <source>
        <dbReference type="EMBL" id="MDQ2093322.1"/>
    </source>
</evidence>
<reference evidence="1" key="1">
    <citation type="submission" date="2022-07" db="EMBL/GenBank/DDBJ databases">
        <authorList>
            <person name="Otstavnykh N."/>
            <person name="Isaeva M."/>
            <person name="Bystritskaya E."/>
        </authorList>
    </citation>
    <scope>NUCLEOTIDE SEQUENCE</scope>
    <source>
        <strain evidence="1">10Alg 79</strain>
    </source>
</reference>
<protein>
    <submittedName>
        <fullName evidence="1">DUF1289 domain-containing protein</fullName>
    </submittedName>
</protein>
<sequence>MSDDIWRREPIESPCVKICVMHEETGICTGCYRTRDEIAGWMRKSPEERREIMGALPERAQLLKKRRGGRAGRLSRQG</sequence>
<accession>A0AAJ1X6D9</accession>
<evidence type="ECO:0000313" key="2">
    <source>
        <dbReference type="Proteomes" id="UP001227162"/>
    </source>
</evidence>
<comment type="caution">
    <text evidence="1">The sequence shown here is derived from an EMBL/GenBank/DDBJ whole genome shotgun (WGS) entry which is preliminary data.</text>
</comment>
<dbReference type="AlphaFoldDB" id="A0AAJ1X6D9"/>
<gene>
    <name evidence="1" type="ORF">NOI20_04310</name>
</gene>
<dbReference type="PANTHER" id="PTHR35175">
    <property type="entry name" value="DUF1289 DOMAIN-CONTAINING PROTEIN"/>
    <property type="match status" value="1"/>
</dbReference>
<proteinExistence type="predicted"/>
<organism evidence="1 2">
    <name type="scientific">Rhodalgimonas zhirmunskyi</name>
    <dbReference type="NCBI Taxonomy" id="2964767"/>
    <lineage>
        <taxon>Bacteria</taxon>
        <taxon>Pseudomonadati</taxon>
        <taxon>Pseudomonadota</taxon>
        <taxon>Alphaproteobacteria</taxon>
        <taxon>Rhodobacterales</taxon>
        <taxon>Roseobacteraceae</taxon>
        <taxon>Rhodalgimonas</taxon>
    </lineage>
</organism>
<dbReference type="RefSeq" id="WP_317624916.1">
    <property type="nucleotide sequence ID" value="NZ_JANFFA010000001.1"/>
</dbReference>
<keyword evidence="2" id="KW-1185">Reference proteome</keyword>